<evidence type="ECO:0000256" key="11">
    <source>
        <dbReference type="SAM" id="Phobius"/>
    </source>
</evidence>
<dbReference type="Pfam" id="PF01097">
    <property type="entry name" value="Defensin_2"/>
    <property type="match status" value="1"/>
</dbReference>
<keyword evidence="4" id="KW-0165">Cleavage on pair of basic residues</keyword>
<proteinExistence type="inferred from homology"/>
<name>A0A131Z9H1_RHIAP</name>
<keyword evidence="11" id="KW-0812">Transmembrane</keyword>
<keyword evidence="7" id="KW-0044">Antibiotic</keyword>
<dbReference type="SUPFAM" id="SSF57095">
    <property type="entry name" value="Scorpion toxin-like"/>
    <property type="match status" value="1"/>
</dbReference>
<keyword evidence="11" id="KW-0472">Membrane</keyword>
<comment type="similarity">
    <text evidence="9">Belongs to the invertebrate defensin family. Type 2 subfamily.</text>
</comment>
<evidence type="ECO:0000259" key="12">
    <source>
        <dbReference type="PROSITE" id="PS51378"/>
    </source>
</evidence>
<dbReference type="EMBL" id="GEDV01000623">
    <property type="protein sequence ID" value="JAP87934.1"/>
    <property type="molecule type" value="Transcribed_RNA"/>
</dbReference>
<dbReference type="GO" id="GO:0042742">
    <property type="term" value="P:defense response to bacterium"/>
    <property type="evidence" value="ECO:0007669"/>
    <property type="project" value="UniProtKB-KW"/>
</dbReference>
<dbReference type="InterPro" id="IPR001542">
    <property type="entry name" value="Defensin_invertebrate/fungal"/>
</dbReference>
<feature type="domain" description="Invertebrate defensins family profile" evidence="12">
    <location>
        <begin position="80"/>
        <end position="116"/>
    </location>
</feature>
<dbReference type="FunFam" id="3.30.30.10:FF:000006">
    <property type="entry name" value="Defensin DFS2"/>
    <property type="match status" value="1"/>
</dbReference>
<keyword evidence="6" id="KW-0211">Defensin</keyword>
<keyword evidence="11" id="KW-1133">Transmembrane helix</keyword>
<organism evidence="13">
    <name type="scientific">Rhipicephalus appendiculatus</name>
    <name type="common">Brown ear tick</name>
    <dbReference type="NCBI Taxonomy" id="34631"/>
    <lineage>
        <taxon>Eukaryota</taxon>
        <taxon>Metazoa</taxon>
        <taxon>Ecdysozoa</taxon>
        <taxon>Arthropoda</taxon>
        <taxon>Chelicerata</taxon>
        <taxon>Arachnida</taxon>
        <taxon>Acari</taxon>
        <taxon>Parasitiformes</taxon>
        <taxon>Ixodida</taxon>
        <taxon>Ixodoidea</taxon>
        <taxon>Ixodidae</taxon>
        <taxon>Rhipicephalinae</taxon>
        <taxon>Rhipicephalus</taxon>
        <taxon>Rhipicephalus</taxon>
    </lineage>
</organism>
<evidence type="ECO:0000256" key="4">
    <source>
        <dbReference type="ARBA" id="ARBA00022685"/>
    </source>
</evidence>
<evidence type="ECO:0000256" key="10">
    <source>
        <dbReference type="ARBA" id="ARBA00074464"/>
    </source>
</evidence>
<evidence type="ECO:0000313" key="13">
    <source>
        <dbReference type="EMBL" id="JAP87934.1"/>
    </source>
</evidence>
<evidence type="ECO:0000256" key="3">
    <source>
        <dbReference type="ARBA" id="ARBA00022529"/>
    </source>
</evidence>
<dbReference type="AlphaFoldDB" id="A0A131Z9H1"/>
<sequence>LDVSTYIYSRRSAGVHNSSFRQQGRSTTITQLVHRFALQEVATMRGLCICLVFVLVCGLVAGMADVPAESEMAHLRVRRGFGCPFNQGACHRHCLSIRRRGGYCAGLFKQTCTCYRK</sequence>
<evidence type="ECO:0000256" key="7">
    <source>
        <dbReference type="ARBA" id="ARBA00023022"/>
    </source>
</evidence>
<keyword evidence="5" id="KW-0732">Signal</keyword>
<evidence type="ECO:0000256" key="2">
    <source>
        <dbReference type="ARBA" id="ARBA00022525"/>
    </source>
</evidence>
<keyword evidence="3" id="KW-0929">Antimicrobial</keyword>
<protein>
    <recommendedName>
        <fullName evidence="10">Defensin</fullName>
    </recommendedName>
</protein>
<evidence type="ECO:0000256" key="9">
    <source>
        <dbReference type="ARBA" id="ARBA00060866"/>
    </source>
</evidence>
<evidence type="ECO:0000256" key="6">
    <source>
        <dbReference type="ARBA" id="ARBA00022940"/>
    </source>
</evidence>
<comment type="subcellular location">
    <subcellularLocation>
        <location evidence="1">Secreted</location>
    </subcellularLocation>
</comment>
<evidence type="ECO:0000256" key="1">
    <source>
        <dbReference type="ARBA" id="ARBA00004613"/>
    </source>
</evidence>
<keyword evidence="8" id="KW-1015">Disulfide bond</keyword>
<dbReference type="InterPro" id="IPR036574">
    <property type="entry name" value="Scorpion_toxin-like_sf"/>
</dbReference>
<dbReference type="GO" id="GO:0005576">
    <property type="term" value="C:extracellular region"/>
    <property type="evidence" value="ECO:0007669"/>
    <property type="project" value="UniProtKB-SubCell"/>
</dbReference>
<feature type="transmembrane region" description="Helical" evidence="11">
    <location>
        <begin position="44"/>
        <end position="66"/>
    </location>
</feature>
<dbReference type="PROSITE" id="PS51378">
    <property type="entry name" value="INVERT_DEFENSINS"/>
    <property type="match status" value="1"/>
</dbReference>
<evidence type="ECO:0000256" key="5">
    <source>
        <dbReference type="ARBA" id="ARBA00022729"/>
    </source>
</evidence>
<dbReference type="Gene3D" id="3.30.30.10">
    <property type="entry name" value="Knottin, scorpion toxin-like"/>
    <property type="match status" value="1"/>
</dbReference>
<feature type="non-terminal residue" evidence="13">
    <location>
        <position position="1"/>
    </location>
</feature>
<evidence type="ECO:0000256" key="8">
    <source>
        <dbReference type="ARBA" id="ARBA00023157"/>
    </source>
</evidence>
<reference evidence="13" key="1">
    <citation type="journal article" date="2016" name="Ticks Tick Borne Dis.">
        <title>De novo assembly and annotation of the salivary gland transcriptome of Rhipicephalus appendiculatus male and female ticks during blood feeding.</title>
        <authorList>
            <person name="de Castro M.H."/>
            <person name="de Klerk D."/>
            <person name="Pienaar R."/>
            <person name="Latif A.A."/>
            <person name="Rees D.J."/>
            <person name="Mans B.J."/>
        </authorList>
    </citation>
    <scope>NUCLEOTIDE SEQUENCE</scope>
    <source>
        <tissue evidence="13">Salivary glands</tissue>
    </source>
</reference>
<keyword evidence="2" id="KW-0964">Secreted</keyword>
<accession>A0A131Z9H1</accession>